<evidence type="ECO:0000256" key="1">
    <source>
        <dbReference type="SAM" id="MobiDB-lite"/>
    </source>
</evidence>
<keyword evidence="3" id="KW-1185">Reference proteome</keyword>
<accession>G4YY87</accession>
<dbReference type="EMBL" id="JH159152">
    <property type="protein sequence ID" value="EGZ23238.1"/>
    <property type="molecule type" value="Genomic_DNA"/>
</dbReference>
<feature type="region of interest" description="Disordered" evidence="1">
    <location>
        <begin position="266"/>
        <end position="302"/>
    </location>
</feature>
<dbReference type="InParanoid" id="G4YY87"/>
<dbReference type="AlphaFoldDB" id="G4YY87"/>
<reference evidence="2 3" key="1">
    <citation type="journal article" date="2006" name="Science">
        <title>Phytophthora genome sequences uncover evolutionary origins and mechanisms of pathogenesis.</title>
        <authorList>
            <person name="Tyler B.M."/>
            <person name="Tripathy S."/>
            <person name="Zhang X."/>
            <person name="Dehal P."/>
            <person name="Jiang R.H."/>
            <person name="Aerts A."/>
            <person name="Arredondo F.D."/>
            <person name="Baxter L."/>
            <person name="Bensasson D."/>
            <person name="Beynon J.L."/>
            <person name="Chapman J."/>
            <person name="Damasceno C.M."/>
            <person name="Dorrance A.E."/>
            <person name="Dou D."/>
            <person name="Dickerman A.W."/>
            <person name="Dubchak I.L."/>
            <person name="Garbelotto M."/>
            <person name="Gijzen M."/>
            <person name="Gordon S.G."/>
            <person name="Govers F."/>
            <person name="Grunwald N.J."/>
            <person name="Huang W."/>
            <person name="Ivors K.L."/>
            <person name="Jones R.W."/>
            <person name="Kamoun S."/>
            <person name="Krampis K."/>
            <person name="Lamour K.H."/>
            <person name="Lee M.K."/>
            <person name="McDonald W.H."/>
            <person name="Medina M."/>
            <person name="Meijer H.J."/>
            <person name="Nordberg E.K."/>
            <person name="Maclean D.J."/>
            <person name="Ospina-Giraldo M.D."/>
            <person name="Morris P.F."/>
            <person name="Phuntumart V."/>
            <person name="Putnam N.H."/>
            <person name="Rash S."/>
            <person name="Rose J.K."/>
            <person name="Sakihama Y."/>
            <person name="Salamov A.A."/>
            <person name="Savidor A."/>
            <person name="Scheuring C.F."/>
            <person name="Smith B.M."/>
            <person name="Sobral B.W."/>
            <person name="Terry A."/>
            <person name="Torto-Alalibo T.A."/>
            <person name="Win J."/>
            <person name="Xu Z."/>
            <person name="Zhang H."/>
            <person name="Grigoriev I.V."/>
            <person name="Rokhsar D.S."/>
            <person name="Boore J.L."/>
        </authorList>
    </citation>
    <scope>NUCLEOTIDE SEQUENCE [LARGE SCALE GENOMIC DNA]</scope>
    <source>
        <strain evidence="2 3">P6497</strain>
    </source>
</reference>
<dbReference type="OMA" id="LECEYQQ"/>
<name>G4YY87_PHYSP</name>
<dbReference type="GeneID" id="20645131"/>
<proteinExistence type="predicted"/>
<gene>
    <name evidence="2" type="ORF">PHYSODRAFT_324473</name>
</gene>
<evidence type="ECO:0000313" key="2">
    <source>
        <dbReference type="EMBL" id="EGZ23238.1"/>
    </source>
</evidence>
<evidence type="ECO:0000313" key="3">
    <source>
        <dbReference type="Proteomes" id="UP000002640"/>
    </source>
</evidence>
<organism evidence="2 3">
    <name type="scientific">Phytophthora sojae (strain P6497)</name>
    <name type="common">Soybean stem and root rot agent</name>
    <name type="synonym">Phytophthora megasperma f. sp. glycines</name>
    <dbReference type="NCBI Taxonomy" id="1094619"/>
    <lineage>
        <taxon>Eukaryota</taxon>
        <taxon>Sar</taxon>
        <taxon>Stramenopiles</taxon>
        <taxon>Oomycota</taxon>
        <taxon>Peronosporomycetes</taxon>
        <taxon>Peronosporales</taxon>
        <taxon>Peronosporaceae</taxon>
        <taxon>Phytophthora</taxon>
    </lineage>
</organism>
<dbReference type="KEGG" id="psoj:PHYSODRAFT_324473"/>
<protein>
    <submittedName>
        <fullName evidence="2">Uncharacterized protein</fullName>
    </submittedName>
</protein>
<sequence length="791" mass="87402">MTHVVMCRFLRLGCSEGEHPLFRREYARSNREKGVKLLRCFPHCCPEHVKRSYCGCSVHLLVTFSADVSDANAALDEVVVATRFEPSQVAPLWPASLAGLFRDIGAAGDDDRSRHDNERKLGIGETVELPASLFGLDAALPSNKGAIWVRAERESDSMQRAYPKNTVLYAINKRRFPKWFYNYHGSTTRTQREMTHHLVAYVFHRSTPGQSTTQNDGDPPTAVVLARHASPAFKLVSFRRSGVTSNDACCELPAMNTPPQMFDLSRAAHQQQQYQQQRQQRVHDEPQWYQQPNPREDPKYPSDVIRERYAYDNNEEKRNLGIPFVHGILGVDPRSCTRELGYREKGQHLLILWQFVKYISLDDIGIRADTVGSYLMRTAAARSDVDLEHIAASSLSEIFDRAHSNRDQSPLPIFGKASPPSATAPSPDPECAVIRVVVRLFLRGLSSWTVKELLCTAFGMGSASTSKEKLREQFTLLVNSLYDVLDDTLREFARDDSGSTFGNQDVCLPALADAVLSLVSSRAQVREFMIVTATPLPDMVLQERTARRIDRSAALPNPFCGRWVLDPQSMHAINVASDRVHDARGSFQMTDAAQFIREVGCIDIEVNVSVPRLSVQSVHSFATGASKTASSMLLDGRLRVFRVLPSGLSSMIATAGGWSIGDYAGALSDDAQSLSVDFFAFAEGYHPQSGGEITVARRVSMTLTLGQEYGEAGSVSTRGGGERETSILVHGVVYGSALKPDTEALNPDAGDPISARRLSTASCADRSAVWSDLRWTPLIEMQADYVAVAHA</sequence>
<feature type="compositionally biased region" description="Low complexity" evidence="1">
    <location>
        <begin position="270"/>
        <end position="279"/>
    </location>
</feature>
<dbReference type="RefSeq" id="XP_009518526.1">
    <property type="nucleotide sequence ID" value="XM_009520231.1"/>
</dbReference>
<dbReference type="Proteomes" id="UP000002640">
    <property type="component" value="Unassembled WGS sequence"/>
</dbReference>